<dbReference type="EnsemblMetazoa" id="XM_029486845.1">
    <property type="protein sequence ID" value="XP_029342705.1"/>
    <property type="gene ID" value="LOC100569771"/>
</dbReference>
<dbReference type="Proteomes" id="UP000007819">
    <property type="component" value="Chromosome A1"/>
</dbReference>
<evidence type="ECO:0000313" key="10">
    <source>
        <dbReference type="EnsemblMetazoa" id="XP_003240365.1"/>
    </source>
</evidence>
<keyword evidence="11" id="KW-1185">Reference proteome</keyword>
<feature type="domain" description="G-protein coupled receptors family 1 profile" evidence="9">
    <location>
        <begin position="53"/>
        <end position="327"/>
    </location>
</feature>
<feature type="transmembrane region" description="Helical" evidence="8">
    <location>
        <begin position="204"/>
        <end position="226"/>
    </location>
</feature>
<dbReference type="GeneID" id="100569771"/>
<feature type="transmembrane region" description="Helical" evidence="8">
    <location>
        <begin position="119"/>
        <end position="140"/>
    </location>
</feature>
<evidence type="ECO:0000256" key="2">
    <source>
        <dbReference type="ARBA" id="ARBA00010663"/>
    </source>
</evidence>
<dbReference type="KEGG" id="api:100569771"/>
<protein>
    <recommendedName>
        <fullName evidence="9">G-protein coupled receptors family 1 profile domain-containing protein</fullName>
    </recommendedName>
</protein>
<sequence length="424" mass="48471">METVDSINDRCNYTRQVPNNTWENDVVDAHYSHFLYITFTPVLISLCVFSIIFNVILLLSVLWIRRPLSPTLYISLSLAGTDLYTSFLLGLSFTVNSLLPEGFQVYLMDTCTSLGLEALRLGAIVTTAGHLIVLAFNHYIGILRPLHYPATVTHSTVTVFVFFLWTLPPSFLFAYFNMIPCQAFQSPQCQLYDFLKESKFRSTFSAVLFAALAIMGIVYYHIFILVKKHQASRLLYKQSGSVHFNKPNQVRRQTESQQSKNEKALYTTLLIVGSVVVGWMPACLQYYLICTDCIIQPNWASFTVRFYTYFATNCLVILKSAVNSYIYAARMQEIQVAIRKMYCTLKQKLCGGNDEMDVAGFDQYKYSRSSAKSRRTVICRISVHQNKDENLTEINQDNIDNDHELTNFSSCPKKNETPNTVTYL</sequence>
<evidence type="ECO:0000256" key="6">
    <source>
        <dbReference type="ARBA" id="ARBA00023136"/>
    </source>
</evidence>
<evidence type="ECO:0000259" key="9">
    <source>
        <dbReference type="PROSITE" id="PS50262"/>
    </source>
</evidence>
<evidence type="ECO:0000256" key="4">
    <source>
        <dbReference type="ARBA" id="ARBA00022692"/>
    </source>
</evidence>
<evidence type="ECO:0000313" key="11">
    <source>
        <dbReference type="Proteomes" id="UP000007819"/>
    </source>
</evidence>
<keyword evidence="6 8" id="KW-0472">Membrane</keyword>
<organism evidence="10 11">
    <name type="scientific">Acyrthosiphon pisum</name>
    <name type="common">Pea aphid</name>
    <dbReference type="NCBI Taxonomy" id="7029"/>
    <lineage>
        <taxon>Eukaryota</taxon>
        <taxon>Metazoa</taxon>
        <taxon>Ecdysozoa</taxon>
        <taxon>Arthropoda</taxon>
        <taxon>Hexapoda</taxon>
        <taxon>Insecta</taxon>
        <taxon>Pterygota</taxon>
        <taxon>Neoptera</taxon>
        <taxon>Paraneoptera</taxon>
        <taxon>Hemiptera</taxon>
        <taxon>Sternorrhyncha</taxon>
        <taxon>Aphidomorpha</taxon>
        <taxon>Aphidoidea</taxon>
        <taxon>Aphididae</taxon>
        <taxon>Macrosiphini</taxon>
        <taxon>Acyrthosiphon</taxon>
    </lineage>
</organism>
<dbReference type="OrthoDB" id="9894375at2759"/>
<keyword evidence="3" id="KW-1003">Cell membrane</keyword>
<dbReference type="GO" id="GO:0005886">
    <property type="term" value="C:plasma membrane"/>
    <property type="evidence" value="ECO:0007669"/>
    <property type="project" value="UniProtKB-SubCell"/>
</dbReference>
<feature type="transmembrane region" description="Helical" evidence="8">
    <location>
        <begin position="76"/>
        <end position="99"/>
    </location>
</feature>
<evidence type="ECO:0000256" key="7">
    <source>
        <dbReference type="SAM" id="MobiDB-lite"/>
    </source>
</evidence>
<reference evidence="10" key="2">
    <citation type="submission" date="2022-06" db="UniProtKB">
        <authorList>
            <consortium name="EnsemblMetazoa"/>
        </authorList>
    </citation>
    <scope>IDENTIFICATION</scope>
</reference>
<feature type="compositionally biased region" description="Polar residues" evidence="7">
    <location>
        <begin position="406"/>
        <end position="424"/>
    </location>
</feature>
<dbReference type="Gene3D" id="1.20.1070.10">
    <property type="entry name" value="Rhodopsin 7-helix transmembrane proteins"/>
    <property type="match status" value="1"/>
</dbReference>
<feature type="region of interest" description="Disordered" evidence="7">
    <location>
        <begin position="405"/>
        <end position="424"/>
    </location>
</feature>
<evidence type="ECO:0000256" key="1">
    <source>
        <dbReference type="ARBA" id="ARBA00004651"/>
    </source>
</evidence>
<dbReference type="AlphaFoldDB" id="A0A8R2A631"/>
<proteinExistence type="inferred from homology"/>
<dbReference type="GO" id="GO:0004930">
    <property type="term" value="F:G protein-coupled receptor activity"/>
    <property type="evidence" value="ECO:0007669"/>
    <property type="project" value="InterPro"/>
</dbReference>
<dbReference type="InterPro" id="IPR017452">
    <property type="entry name" value="GPCR_Rhodpsn_7TM"/>
</dbReference>
<accession>A0A8R2A631</accession>
<dbReference type="PANTHER" id="PTHR22750">
    <property type="entry name" value="G-PROTEIN COUPLED RECEPTOR"/>
    <property type="match status" value="1"/>
</dbReference>
<evidence type="ECO:0000256" key="3">
    <source>
        <dbReference type="ARBA" id="ARBA00022475"/>
    </source>
</evidence>
<comment type="similarity">
    <text evidence="2">Belongs to the G-protein coupled receptor 1 family.</text>
</comment>
<feature type="transmembrane region" description="Helical" evidence="8">
    <location>
        <begin position="264"/>
        <end position="288"/>
    </location>
</feature>
<dbReference type="Pfam" id="PF00001">
    <property type="entry name" value="7tm_1"/>
    <property type="match status" value="1"/>
</dbReference>
<dbReference type="PROSITE" id="PS50262">
    <property type="entry name" value="G_PROTEIN_RECEP_F1_2"/>
    <property type="match status" value="1"/>
</dbReference>
<feature type="transmembrane region" description="Helical" evidence="8">
    <location>
        <begin position="152"/>
        <end position="176"/>
    </location>
</feature>
<feature type="transmembrane region" description="Helical" evidence="8">
    <location>
        <begin position="34"/>
        <end position="64"/>
    </location>
</feature>
<dbReference type="EnsemblMetazoa" id="XM_003240317.4">
    <property type="protein sequence ID" value="XP_003240365.1"/>
    <property type="gene ID" value="LOC100569771"/>
</dbReference>
<evidence type="ECO:0000256" key="5">
    <source>
        <dbReference type="ARBA" id="ARBA00022989"/>
    </source>
</evidence>
<comment type="subcellular location">
    <subcellularLocation>
        <location evidence="1">Cell membrane</location>
        <topology evidence="1">Multi-pass membrane protein</topology>
    </subcellularLocation>
</comment>
<keyword evidence="5 8" id="KW-1133">Transmembrane helix</keyword>
<evidence type="ECO:0000256" key="8">
    <source>
        <dbReference type="SAM" id="Phobius"/>
    </source>
</evidence>
<dbReference type="PRINTS" id="PR00237">
    <property type="entry name" value="GPCRRHODOPSN"/>
</dbReference>
<dbReference type="RefSeq" id="XP_003240365.1">
    <property type="nucleotide sequence ID" value="XM_003240317.3"/>
</dbReference>
<dbReference type="SUPFAM" id="SSF81321">
    <property type="entry name" value="Family A G protein-coupled receptor-like"/>
    <property type="match status" value="1"/>
</dbReference>
<keyword evidence="4 8" id="KW-0812">Transmembrane</keyword>
<reference evidence="11" key="1">
    <citation type="submission" date="2010-06" db="EMBL/GenBank/DDBJ databases">
        <authorList>
            <person name="Jiang H."/>
            <person name="Abraham K."/>
            <person name="Ali S."/>
            <person name="Alsbrooks S.L."/>
            <person name="Anim B.N."/>
            <person name="Anosike U.S."/>
            <person name="Attaway T."/>
            <person name="Bandaranaike D.P."/>
            <person name="Battles P.K."/>
            <person name="Bell S.N."/>
            <person name="Bell A.V."/>
            <person name="Beltran B."/>
            <person name="Bickham C."/>
            <person name="Bustamante Y."/>
            <person name="Caleb T."/>
            <person name="Canada A."/>
            <person name="Cardenas V."/>
            <person name="Carter K."/>
            <person name="Chacko J."/>
            <person name="Chandrabose M.N."/>
            <person name="Chavez D."/>
            <person name="Chavez A."/>
            <person name="Chen L."/>
            <person name="Chu H.-S."/>
            <person name="Claassen K.J."/>
            <person name="Cockrell R."/>
            <person name="Collins M."/>
            <person name="Cooper J.A."/>
            <person name="Cree A."/>
            <person name="Curry S.M."/>
            <person name="Da Y."/>
            <person name="Dao M.D."/>
            <person name="Das B."/>
            <person name="Davila M.-L."/>
            <person name="Davy-Carroll L."/>
            <person name="Denson S."/>
            <person name="Dinh H."/>
            <person name="Ebong V.E."/>
            <person name="Edwards J.R."/>
            <person name="Egan A."/>
            <person name="El-Daye J."/>
            <person name="Escobedo L."/>
            <person name="Fernandez S."/>
            <person name="Fernando P.R."/>
            <person name="Flagg N."/>
            <person name="Forbes L.D."/>
            <person name="Fowler R.G."/>
            <person name="Fu Q."/>
            <person name="Gabisi R.A."/>
            <person name="Ganer J."/>
            <person name="Garbino Pronczuk A."/>
            <person name="Garcia R.M."/>
            <person name="Garner T."/>
            <person name="Garrett T.E."/>
            <person name="Gonzalez D.A."/>
            <person name="Hamid H."/>
            <person name="Hawkins E.S."/>
            <person name="Hirani K."/>
            <person name="Hogues M.E."/>
            <person name="Hollins B."/>
            <person name="Hsiao C.-H."/>
            <person name="Jabil R."/>
            <person name="James M.L."/>
            <person name="Jhangiani S.N."/>
            <person name="Johnson B."/>
            <person name="Johnson Q."/>
            <person name="Joshi V."/>
            <person name="Kalu J.B."/>
            <person name="Kam C."/>
            <person name="Kashfia A."/>
            <person name="Keebler J."/>
            <person name="Kisamo H."/>
            <person name="Kovar C.L."/>
            <person name="Lago L.A."/>
            <person name="Lai C.-Y."/>
            <person name="Laidlaw J."/>
            <person name="Lara F."/>
            <person name="Le T.-K."/>
            <person name="Lee S.L."/>
            <person name="Legall F.H."/>
            <person name="Lemon S.J."/>
            <person name="Lewis L.R."/>
            <person name="Li B."/>
            <person name="Liu Y."/>
            <person name="Liu Y.-S."/>
            <person name="Lopez J."/>
            <person name="Lozado R.J."/>
            <person name="Lu J."/>
            <person name="Madu R.C."/>
            <person name="Maheshwari M."/>
            <person name="Maheshwari R."/>
            <person name="Malloy K."/>
            <person name="Martinez E."/>
            <person name="Mathew T."/>
            <person name="Mercado I.C."/>
            <person name="Mercado C."/>
            <person name="Meyer B."/>
            <person name="Montgomery K."/>
            <person name="Morgan M.B."/>
            <person name="Munidasa M."/>
            <person name="Nazareth L.V."/>
            <person name="Nelson J."/>
            <person name="Ng B.M."/>
            <person name="Nguyen N.B."/>
            <person name="Nguyen P.Q."/>
            <person name="Nguyen T."/>
            <person name="Obregon M."/>
            <person name="Okwuonu G.O."/>
            <person name="Onwere C.G."/>
            <person name="Orozco G."/>
            <person name="Parra A."/>
            <person name="Patel S."/>
            <person name="Patil S."/>
            <person name="Perez A."/>
            <person name="Perez Y."/>
            <person name="Pham C."/>
            <person name="Primus E.L."/>
            <person name="Pu L.-L."/>
            <person name="Puazo M."/>
            <person name="Qin X."/>
            <person name="Quiroz J.B."/>
            <person name="Reese J."/>
            <person name="Richards S."/>
            <person name="Rives C.M."/>
            <person name="Robberts R."/>
            <person name="Ruiz S.J."/>
            <person name="Ruiz M.J."/>
            <person name="Santibanez J."/>
            <person name="Schneider B.W."/>
            <person name="Sisson I."/>
            <person name="Smith M."/>
            <person name="Sodergren E."/>
            <person name="Song X.-Z."/>
            <person name="Song B.B."/>
            <person name="Summersgill H."/>
            <person name="Thelus R."/>
            <person name="Thornton R.D."/>
            <person name="Trejos Z.Y."/>
            <person name="Usmani K."/>
            <person name="Vattathil S."/>
            <person name="Villasana D."/>
            <person name="Walker D.L."/>
            <person name="Wang S."/>
            <person name="Wang K."/>
            <person name="White C.S."/>
            <person name="Williams A.C."/>
            <person name="Williamson J."/>
            <person name="Wilson K."/>
            <person name="Woghiren I.O."/>
            <person name="Woodworth J.R."/>
            <person name="Worley K.C."/>
            <person name="Wright R.A."/>
            <person name="Wu W."/>
            <person name="Young L."/>
            <person name="Zhang L."/>
            <person name="Zhang J."/>
            <person name="Zhu Y."/>
            <person name="Muzny D.M."/>
            <person name="Weinstock G."/>
            <person name="Gibbs R.A."/>
        </authorList>
    </citation>
    <scope>NUCLEOTIDE SEQUENCE [LARGE SCALE GENOMIC DNA]</scope>
    <source>
        <strain evidence="11">LSR1</strain>
    </source>
</reference>
<dbReference type="InterPro" id="IPR000276">
    <property type="entry name" value="GPCR_Rhodpsn"/>
</dbReference>
<dbReference type="OMA" id="LMWKSRC"/>
<name>A0A8R2A631_ACYPI</name>